<reference evidence="11" key="1">
    <citation type="journal article" date="2019" name="Int. J. Syst. Evol. Microbiol.">
        <title>The Global Catalogue of Microorganisms (GCM) 10K type strain sequencing project: providing services to taxonomists for standard genome sequencing and annotation.</title>
        <authorList>
            <consortium name="The Broad Institute Genomics Platform"/>
            <consortium name="The Broad Institute Genome Sequencing Center for Infectious Disease"/>
            <person name="Wu L."/>
            <person name="Ma J."/>
        </authorList>
    </citation>
    <scope>NUCLEOTIDE SEQUENCE [LARGE SCALE GENOMIC DNA]</scope>
    <source>
        <strain evidence="11">KCTC 22814</strain>
    </source>
</reference>
<dbReference type="PANTHER" id="PTHR45436:SF5">
    <property type="entry name" value="SENSOR HISTIDINE KINASE TRCS"/>
    <property type="match status" value="1"/>
</dbReference>
<comment type="catalytic activity">
    <reaction evidence="1">
        <text>ATP + protein L-histidine = ADP + protein N-phospho-L-histidine.</text>
        <dbReference type="EC" id="2.7.13.3"/>
    </reaction>
</comment>
<keyword evidence="4" id="KW-0808">Transferase</keyword>
<keyword evidence="8" id="KW-0472">Membrane</keyword>
<evidence type="ECO:0000256" key="2">
    <source>
        <dbReference type="ARBA" id="ARBA00012438"/>
    </source>
</evidence>
<keyword evidence="11" id="KW-1185">Reference proteome</keyword>
<dbReference type="InterPro" id="IPR050428">
    <property type="entry name" value="TCS_sensor_his_kinase"/>
</dbReference>
<dbReference type="EC" id="2.7.13.3" evidence="2"/>
<comment type="caution">
    <text evidence="10">The sequence shown here is derived from an EMBL/GenBank/DDBJ whole genome shotgun (WGS) entry which is preliminary data.</text>
</comment>
<dbReference type="GO" id="GO:0016301">
    <property type="term" value="F:kinase activity"/>
    <property type="evidence" value="ECO:0007669"/>
    <property type="project" value="UniProtKB-KW"/>
</dbReference>
<dbReference type="SUPFAM" id="SSF55874">
    <property type="entry name" value="ATPase domain of HSP90 chaperone/DNA topoisomerase II/histidine kinase"/>
    <property type="match status" value="1"/>
</dbReference>
<dbReference type="SMART" id="SM00387">
    <property type="entry name" value="HATPase_c"/>
    <property type="match status" value="1"/>
</dbReference>
<sequence length="444" mass="51161">MKLKHRLSLYSVAIFSIVILIFAVLIYFAYYAQMRDKEYQSLESKSLLAAIFYLEQDELSLREHANVKSQLQKTISRTNIVVFDSLDRRKNGDMPSIADISPDFLAQVRKQRVGFFHTDSFFYNGIFYHDNEGDFVVVTREPKDDFNGQMRSLSHIMLLVFLLGVVFIFLFSQYLSYIAYQPIIRIIDQLKEKDSKNFNEPLQLKQTYAEVEDLVETYNHFVSRIAETFNVQKNFIDYVSHELRTPITALLGTLEVTNAKQRTVAEYENVITELRQYTNDLQETLDQMMLLSGAKTSFEFQPVRVDEVIWHLVENMVLYHQAHIDVDLQVDQPALLTVDANDKLLELAIGNLLENAIKYSDNNVVKILFTTQQNRLKLCISDQGIGIPEADLQHIKQNFFRGNNTQKYQGKGVGLSIASIIFTLHKVDMQIASSASGTRISLLF</sequence>
<evidence type="ECO:0000256" key="7">
    <source>
        <dbReference type="ARBA" id="ARBA00022989"/>
    </source>
</evidence>
<evidence type="ECO:0000256" key="1">
    <source>
        <dbReference type="ARBA" id="ARBA00000085"/>
    </source>
</evidence>
<dbReference type="InterPro" id="IPR003661">
    <property type="entry name" value="HisK_dim/P_dom"/>
</dbReference>
<organism evidence="10 11">
    <name type="scientific">Sphingobacterium bambusae</name>
    <dbReference type="NCBI Taxonomy" id="662858"/>
    <lineage>
        <taxon>Bacteria</taxon>
        <taxon>Pseudomonadati</taxon>
        <taxon>Bacteroidota</taxon>
        <taxon>Sphingobacteriia</taxon>
        <taxon>Sphingobacteriales</taxon>
        <taxon>Sphingobacteriaceae</taxon>
        <taxon>Sphingobacterium</taxon>
    </lineage>
</organism>
<feature type="domain" description="Histidine kinase" evidence="9">
    <location>
        <begin position="238"/>
        <end position="444"/>
    </location>
</feature>
<dbReference type="Gene3D" id="3.30.565.10">
    <property type="entry name" value="Histidine kinase-like ATPase, C-terminal domain"/>
    <property type="match status" value="1"/>
</dbReference>
<keyword evidence="7 8" id="KW-1133">Transmembrane helix</keyword>
<dbReference type="SUPFAM" id="SSF47384">
    <property type="entry name" value="Homodimeric domain of signal transducing histidine kinase"/>
    <property type="match status" value="1"/>
</dbReference>
<feature type="transmembrane region" description="Helical" evidence="8">
    <location>
        <begin position="156"/>
        <end position="180"/>
    </location>
</feature>
<name>A0ABW6BNF2_9SPHI</name>
<evidence type="ECO:0000256" key="6">
    <source>
        <dbReference type="ARBA" id="ARBA00022777"/>
    </source>
</evidence>
<evidence type="ECO:0000256" key="4">
    <source>
        <dbReference type="ARBA" id="ARBA00022679"/>
    </source>
</evidence>
<evidence type="ECO:0000259" key="9">
    <source>
        <dbReference type="PROSITE" id="PS50109"/>
    </source>
</evidence>
<dbReference type="InterPro" id="IPR005467">
    <property type="entry name" value="His_kinase_dom"/>
</dbReference>
<protein>
    <recommendedName>
        <fullName evidence="2">histidine kinase</fullName>
        <ecNumber evidence="2">2.7.13.3</ecNumber>
    </recommendedName>
</protein>
<dbReference type="InterPro" id="IPR003594">
    <property type="entry name" value="HATPase_dom"/>
</dbReference>
<feature type="transmembrane region" description="Helical" evidence="8">
    <location>
        <begin position="12"/>
        <end position="32"/>
    </location>
</feature>
<dbReference type="Pfam" id="PF02518">
    <property type="entry name" value="HATPase_c"/>
    <property type="match status" value="1"/>
</dbReference>
<keyword evidence="5 8" id="KW-0812">Transmembrane</keyword>
<dbReference type="InterPro" id="IPR036890">
    <property type="entry name" value="HATPase_C_sf"/>
</dbReference>
<accession>A0ABW6BNF2</accession>
<dbReference type="Pfam" id="PF00512">
    <property type="entry name" value="HisKA"/>
    <property type="match status" value="1"/>
</dbReference>
<dbReference type="PROSITE" id="PS50109">
    <property type="entry name" value="HIS_KIN"/>
    <property type="match status" value="1"/>
</dbReference>
<dbReference type="Gene3D" id="1.10.287.130">
    <property type="match status" value="1"/>
</dbReference>
<dbReference type="RefSeq" id="WP_320183570.1">
    <property type="nucleotide sequence ID" value="NZ_CP138332.1"/>
</dbReference>
<dbReference type="Gene3D" id="6.10.340.10">
    <property type="match status" value="1"/>
</dbReference>
<dbReference type="CDD" id="cd00082">
    <property type="entry name" value="HisKA"/>
    <property type="match status" value="1"/>
</dbReference>
<evidence type="ECO:0000256" key="3">
    <source>
        <dbReference type="ARBA" id="ARBA00022553"/>
    </source>
</evidence>
<keyword evidence="3" id="KW-0597">Phosphoprotein</keyword>
<evidence type="ECO:0000256" key="8">
    <source>
        <dbReference type="SAM" id="Phobius"/>
    </source>
</evidence>
<gene>
    <name evidence="10" type="ORF">ACFS7Y_22050</name>
</gene>
<evidence type="ECO:0000313" key="10">
    <source>
        <dbReference type="EMBL" id="MFD2970089.1"/>
    </source>
</evidence>
<dbReference type="PANTHER" id="PTHR45436">
    <property type="entry name" value="SENSOR HISTIDINE KINASE YKOH"/>
    <property type="match status" value="1"/>
</dbReference>
<dbReference type="InterPro" id="IPR036097">
    <property type="entry name" value="HisK_dim/P_sf"/>
</dbReference>
<dbReference type="Proteomes" id="UP001597525">
    <property type="component" value="Unassembled WGS sequence"/>
</dbReference>
<evidence type="ECO:0000313" key="11">
    <source>
        <dbReference type="Proteomes" id="UP001597525"/>
    </source>
</evidence>
<dbReference type="EMBL" id="JBHUPB010000015">
    <property type="protein sequence ID" value="MFD2970089.1"/>
    <property type="molecule type" value="Genomic_DNA"/>
</dbReference>
<keyword evidence="6 10" id="KW-0418">Kinase</keyword>
<dbReference type="SMART" id="SM00388">
    <property type="entry name" value="HisKA"/>
    <property type="match status" value="1"/>
</dbReference>
<proteinExistence type="predicted"/>
<evidence type="ECO:0000256" key="5">
    <source>
        <dbReference type="ARBA" id="ARBA00022692"/>
    </source>
</evidence>